<feature type="compositionally biased region" description="Polar residues" evidence="1">
    <location>
        <begin position="95"/>
        <end position="108"/>
    </location>
</feature>
<accession>A0ABQ5IEZ8</accession>
<evidence type="ECO:0000313" key="3">
    <source>
        <dbReference type="Proteomes" id="UP001151760"/>
    </source>
</evidence>
<feature type="compositionally biased region" description="Basic and acidic residues" evidence="1">
    <location>
        <begin position="52"/>
        <end position="93"/>
    </location>
</feature>
<dbReference type="Proteomes" id="UP001151760">
    <property type="component" value="Unassembled WGS sequence"/>
</dbReference>
<name>A0ABQ5IEZ8_9ASTR</name>
<evidence type="ECO:0000313" key="2">
    <source>
        <dbReference type="EMBL" id="GJT98720.1"/>
    </source>
</evidence>
<evidence type="ECO:0000256" key="1">
    <source>
        <dbReference type="SAM" id="MobiDB-lite"/>
    </source>
</evidence>
<sequence length="115" mass="13503">MESRNASSLKIYFLVFKETKSTLECQSVQDQRQRDNNDLQDKRQNKPRKKKLNQEEAKGQENERIERISKKRTKNEAKKTKPGTEWKSVEKTKSRQSPSVKKSTQVNPDKSKGHK</sequence>
<keyword evidence="3" id="KW-1185">Reference proteome</keyword>
<feature type="compositionally biased region" description="Basic and acidic residues" evidence="1">
    <location>
        <begin position="31"/>
        <end position="44"/>
    </location>
</feature>
<reference evidence="2" key="1">
    <citation type="journal article" date="2022" name="Int. J. Mol. Sci.">
        <title>Draft Genome of Tanacetum Coccineum: Genomic Comparison of Closely Related Tanacetum-Family Plants.</title>
        <authorList>
            <person name="Yamashiro T."/>
            <person name="Shiraishi A."/>
            <person name="Nakayama K."/>
            <person name="Satake H."/>
        </authorList>
    </citation>
    <scope>NUCLEOTIDE SEQUENCE</scope>
</reference>
<reference evidence="2" key="2">
    <citation type="submission" date="2022-01" db="EMBL/GenBank/DDBJ databases">
        <authorList>
            <person name="Yamashiro T."/>
            <person name="Shiraishi A."/>
            <person name="Satake H."/>
            <person name="Nakayama K."/>
        </authorList>
    </citation>
    <scope>NUCLEOTIDE SEQUENCE</scope>
</reference>
<organism evidence="2 3">
    <name type="scientific">Tanacetum coccineum</name>
    <dbReference type="NCBI Taxonomy" id="301880"/>
    <lineage>
        <taxon>Eukaryota</taxon>
        <taxon>Viridiplantae</taxon>
        <taxon>Streptophyta</taxon>
        <taxon>Embryophyta</taxon>
        <taxon>Tracheophyta</taxon>
        <taxon>Spermatophyta</taxon>
        <taxon>Magnoliopsida</taxon>
        <taxon>eudicotyledons</taxon>
        <taxon>Gunneridae</taxon>
        <taxon>Pentapetalae</taxon>
        <taxon>asterids</taxon>
        <taxon>campanulids</taxon>
        <taxon>Asterales</taxon>
        <taxon>Asteraceae</taxon>
        <taxon>Asteroideae</taxon>
        <taxon>Anthemideae</taxon>
        <taxon>Anthemidinae</taxon>
        <taxon>Tanacetum</taxon>
    </lineage>
</organism>
<feature type="region of interest" description="Disordered" evidence="1">
    <location>
        <begin position="26"/>
        <end position="115"/>
    </location>
</feature>
<protein>
    <submittedName>
        <fullName evidence="2">Uncharacterized protein</fullName>
    </submittedName>
</protein>
<comment type="caution">
    <text evidence="2">The sequence shown here is derived from an EMBL/GenBank/DDBJ whole genome shotgun (WGS) entry which is preliminary data.</text>
</comment>
<proteinExistence type="predicted"/>
<dbReference type="EMBL" id="BQNB010020702">
    <property type="protein sequence ID" value="GJT98720.1"/>
    <property type="molecule type" value="Genomic_DNA"/>
</dbReference>
<gene>
    <name evidence="2" type="ORF">Tco_1094238</name>
</gene>